<proteinExistence type="inferred from homology"/>
<evidence type="ECO:0000256" key="1">
    <source>
        <dbReference type="ARBA" id="ARBA00004173"/>
    </source>
</evidence>
<evidence type="ECO:0000313" key="11">
    <source>
        <dbReference type="Proteomes" id="UP000001514"/>
    </source>
</evidence>
<dbReference type="Pfam" id="PF04280">
    <property type="entry name" value="Tim44"/>
    <property type="match status" value="1"/>
</dbReference>
<evidence type="ECO:0000256" key="3">
    <source>
        <dbReference type="ARBA" id="ARBA00022980"/>
    </source>
</evidence>
<sequence length="260" mass="30662">MEDGFRENRSDEAAALRSGIERNRGFAGLREFIPRKEIFPSAFVIPWRGLATARQVKMDFYMSSPGLIAEKYRPPPPPLPFFQRWFTRQGWRLKKKYLMDMLKTAYCLAKLRKKHKGYNQKVFYREATDLYKEINKLSAAGDLGKLRRLVTEHFFSVIKNQIKQRQAAYSRVHWEMVGQIKLMRTLQGRLIGIDRKDLDNAFVQITLRIQSNQIFAAYDKNNNIIKGDLEKPLLVEDIWIFEKHLTRPDSTWRLCGQLNF</sequence>
<evidence type="ECO:0000256" key="4">
    <source>
        <dbReference type="ARBA" id="ARBA00023128"/>
    </source>
</evidence>
<gene>
    <name evidence="10" type="ORF">SELMODRAFT_418250</name>
</gene>
<keyword evidence="2" id="KW-0809">Transit peptide</keyword>
<dbReference type="EMBL" id="GL377602">
    <property type="protein sequence ID" value="EFJ20384.1"/>
    <property type="molecule type" value="Genomic_DNA"/>
</dbReference>
<dbReference type="KEGG" id="smo:SELMODRAFT_418250"/>
<dbReference type="FunCoup" id="D8S551">
    <property type="interactions" value="1427"/>
</dbReference>
<feature type="domain" description="Tim44-like" evidence="9">
    <location>
        <begin position="104"/>
        <end position="259"/>
    </location>
</feature>
<dbReference type="SUPFAM" id="SSF54427">
    <property type="entry name" value="NTF2-like"/>
    <property type="match status" value="1"/>
</dbReference>
<dbReference type="InParanoid" id="D8S551"/>
<evidence type="ECO:0000256" key="5">
    <source>
        <dbReference type="ARBA" id="ARBA00023274"/>
    </source>
</evidence>
<dbReference type="GO" id="GO:0005840">
    <property type="term" value="C:ribosome"/>
    <property type="evidence" value="ECO:0007669"/>
    <property type="project" value="UniProtKB-KW"/>
</dbReference>
<dbReference type="STRING" id="88036.D8S551"/>
<dbReference type="AlphaFoldDB" id="D8S551"/>
<dbReference type="Gramene" id="EFJ20384">
    <property type="protein sequence ID" value="EFJ20384"/>
    <property type="gene ID" value="SELMODRAFT_418250"/>
</dbReference>
<dbReference type="PANTHER" id="PTHR28554">
    <property type="entry name" value="39S RIBOSOMAL PROTEIN L45, MITOCHONDRIAL"/>
    <property type="match status" value="1"/>
</dbReference>
<comment type="similarity">
    <text evidence="6">Belongs to the mitochondrion-specific ribosomal protein mL45 family.</text>
</comment>
<dbReference type="PANTHER" id="PTHR28554:SF1">
    <property type="entry name" value="LARGE RIBOSOMAL SUBUNIT PROTEIN ML45"/>
    <property type="match status" value="1"/>
</dbReference>
<dbReference type="InterPro" id="IPR007379">
    <property type="entry name" value="Tim44-like_dom"/>
</dbReference>
<evidence type="ECO:0000313" key="10">
    <source>
        <dbReference type="EMBL" id="EFJ20384.1"/>
    </source>
</evidence>
<name>D8S551_SELML</name>
<dbReference type="Gene3D" id="3.10.450.240">
    <property type="match status" value="1"/>
</dbReference>
<keyword evidence="4" id="KW-0496">Mitochondrion</keyword>
<protein>
    <recommendedName>
        <fullName evidence="7">Large ribosomal subunit protein mL45</fullName>
    </recommendedName>
    <alternativeName>
        <fullName evidence="8">39S ribosomal protein L45, mitochondrial</fullName>
    </alternativeName>
</protein>
<keyword evidence="5" id="KW-0687">Ribonucleoprotein</keyword>
<evidence type="ECO:0000259" key="9">
    <source>
        <dbReference type="SMART" id="SM00978"/>
    </source>
</evidence>
<dbReference type="GO" id="GO:1990904">
    <property type="term" value="C:ribonucleoprotein complex"/>
    <property type="evidence" value="ECO:0007669"/>
    <property type="project" value="UniProtKB-KW"/>
</dbReference>
<comment type="subcellular location">
    <subcellularLocation>
        <location evidence="1">Mitochondrion</location>
    </subcellularLocation>
</comment>
<dbReference type="InterPro" id="IPR032710">
    <property type="entry name" value="NTF2-like_dom_sf"/>
</dbReference>
<organism evidence="11">
    <name type="scientific">Selaginella moellendorffii</name>
    <name type="common">Spikemoss</name>
    <dbReference type="NCBI Taxonomy" id="88036"/>
    <lineage>
        <taxon>Eukaryota</taxon>
        <taxon>Viridiplantae</taxon>
        <taxon>Streptophyta</taxon>
        <taxon>Embryophyta</taxon>
        <taxon>Tracheophyta</taxon>
        <taxon>Lycopodiopsida</taxon>
        <taxon>Selaginellales</taxon>
        <taxon>Selaginellaceae</taxon>
        <taxon>Selaginella</taxon>
    </lineage>
</organism>
<dbReference type="eggNOG" id="KOG4599">
    <property type="taxonomic scope" value="Eukaryota"/>
</dbReference>
<dbReference type="SMART" id="SM00978">
    <property type="entry name" value="Tim44"/>
    <property type="match status" value="1"/>
</dbReference>
<reference evidence="10 11" key="1">
    <citation type="journal article" date="2011" name="Science">
        <title>The Selaginella genome identifies genetic changes associated with the evolution of vascular plants.</title>
        <authorList>
            <person name="Banks J.A."/>
            <person name="Nishiyama T."/>
            <person name="Hasebe M."/>
            <person name="Bowman J.L."/>
            <person name="Gribskov M."/>
            <person name="dePamphilis C."/>
            <person name="Albert V.A."/>
            <person name="Aono N."/>
            <person name="Aoyama T."/>
            <person name="Ambrose B.A."/>
            <person name="Ashton N.W."/>
            <person name="Axtell M.J."/>
            <person name="Barker E."/>
            <person name="Barker M.S."/>
            <person name="Bennetzen J.L."/>
            <person name="Bonawitz N.D."/>
            <person name="Chapple C."/>
            <person name="Cheng C."/>
            <person name="Correa L.G."/>
            <person name="Dacre M."/>
            <person name="DeBarry J."/>
            <person name="Dreyer I."/>
            <person name="Elias M."/>
            <person name="Engstrom E.M."/>
            <person name="Estelle M."/>
            <person name="Feng L."/>
            <person name="Finet C."/>
            <person name="Floyd S.K."/>
            <person name="Frommer W.B."/>
            <person name="Fujita T."/>
            <person name="Gramzow L."/>
            <person name="Gutensohn M."/>
            <person name="Harholt J."/>
            <person name="Hattori M."/>
            <person name="Heyl A."/>
            <person name="Hirai T."/>
            <person name="Hiwatashi Y."/>
            <person name="Ishikawa M."/>
            <person name="Iwata M."/>
            <person name="Karol K.G."/>
            <person name="Koehler B."/>
            <person name="Kolukisaoglu U."/>
            <person name="Kubo M."/>
            <person name="Kurata T."/>
            <person name="Lalonde S."/>
            <person name="Li K."/>
            <person name="Li Y."/>
            <person name="Litt A."/>
            <person name="Lyons E."/>
            <person name="Manning G."/>
            <person name="Maruyama T."/>
            <person name="Michael T.P."/>
            <person name="Mikami K."/>
            <person name="Miyazaki S."/>
            <person name="Morinaga S."/>
            <person name="Murata T."/>
            <person name="Mueller-Roeber B."/>
            <person name="Nelson D.R."/>
            <person name="Obara M."/>
            <person name="Oguri Y."/>
            <person name="Olmstead R.G."/>
            <person name="Onodera N."/>
            <person name="Petersen B.L."/>
            <person name="Pils B."/>
            <person name="Prigge M."/>
            <person name="Rensing S.A."/>
            <person name="Riano-Pachon D.M."/>
            <person name="Roberts A.W."/>
            <person name="Sato Y."/>
            <person name="Scheller H.V."/>
            <person name="Schulz B."/>
            <person name="Schulz C."/>
            <person name="Shakirov E.V."/>
            <person name="Shibagaki N."/>
            <person name="Shinohara N."/>
            <person name="Shippen D.E."/>
            <person name="Soerensen I."/>
            <person name="Sotooka R."/>
            <person name="Sugimoto N."/>
            <person name="Sugita M."/>
            <person name="Sumikawa N."/>
            <person name="Tanurdzic M."/>
            <person name="Theissen G."/>
            <person name="Ulvskov P."/>
            <person name="Wakazuki S."/>
            <person name="Weng J.K."/>
            <person name="Willats W.W."/>
            <person name="Wipf D."/>
            <person name="Wolf P.G."/>
            <person name="Yang L."/>
            <person name="Zimmer A.D."/>
            <person name="Zhu Q."/>
            <person name="Mitros T."/>
            <person name="Hellsten U."/>
            <person name="Loque D."/>
            <person name="Otillar R."/>
            <person name="Salamov A."/>
            <person name="Schmutz J."/>
            <person name="Shapiro H."/>
            <person name="Lindquist E."/>
            <person name="Lucas S."/>
            <person name="Rokhsar D."/>
            <person name="Grigoriev I.V."/>
        </authorList>
    </citation>
    <scope>NUCLEOTIDE SEQUENCE [LARGE SCALE GENOMIC DNA]</scope>
</reference>
<dbReference type="Proteomes" id="UP000001514">
    <property type="component" value="Unassembled WGS sequence"/>
</dbReference>
<accession>D8S551</accession>
<evidence type="ECO:0000256" key="8">
    <source>
        <dbReference type="ARBA" id="ARBA00043031"/>
    </source>
</evidence>
<evidence type="ECO:0000256" key="2">
    <source>
        <dbReference type="ARBA" id="ARBA00022946"/>
    </source>
</evidence>
<keyword evidence="11" id="KW-1185">Reference proteome</keyword>
<evidence type="ECO:0000256" key="7">
    <source>
        <dbReference type="ARBA" id="ARBA00039448"/>
    </source>
</evidence>
<keyword evidence="3" id="KW-0689">Ribosomal protein</keyword>
<dbReference type="HOGENOM" id="CLU_073960_1_1_1"/>
<dbReference type="InterPro" id="IPR051975">
    <property type="entry name" value="mtLSU_mL45"/>
</dbReference>
<evidence type="ECO:0000256" key="6">
    <source>
        <dbReference type="ARBA" id="ARBA00038073"/>
    </source>
</evidence>
<dbReference type="OMA" id="RWEWKYH"/>
<dbReference type="GO" id="GO:0005739">
    <property type="term" value="C:mitochondrion"/>
    <property type="evidence" value="ECO:0000318"/>
    <property type="project" value="GO_Central"/>
</dbReference>